<dbReference type="GO" id="GO:0005524">
    <property type="term" value="F:ATP binding"/>
    <property type="evidence" value="ECO:0007669"/>
    <property type="project" value="UniProtKB-KW"/>
</dbReference>
<dbReference type="GO" id="GO:0016787">
    <property type="term" value="F:hydrolase activity"/>
    <property type="evidence" value="ECO:0007669"/>
    <property type="project" value="UniProtKB-KW"/>
</dbReference>
<dbReference type="RefSeq" id="XP_018497204.1">
    <property type="nucleotide sequence ID" value="XM_018641688.1"/>
</dbReference>
<evidence type="ECO:0000313" key="4">
    <source>
        <dbReference type="RefSeq" id="XP_018497204.1"/>
    </source>
</evidence>
<comment type="cofactor">
    <cofactor evidence="1">
        <name>Mg(2+)</name>
        <dbReference type="ChEBI" id="CHEBI:18420"/>
    </cofactor>
</comment>
<dbReference type="Proteomes" id="UP000694867">
    <property type="component" value="Unplaced"/>
</dbReference>
<keyword evidence="1" id="KW-0378">Hydrolase</keyword>
<dbReference type="PANTHER" id="PTHR10492">
    <property type="match status" value="1"/>
</dbReference>
<organism evidence="3 4">
    <name type="scientific">Galendromus occidentalis</name>
    <name type="common">western predatory mite</name>
    <dbReference type="NCBI Taxonomy" id="34638"/>
    <lineage>
        <taxon>Eukaryota</taxon>
        <taxon>Metazoa</taxon>
        <taxon>Ecdysozoa</taxon>
        <taxon>Arthropoda</taxon>
        <taxon>Chelicerata</taxon>
        <taxon>Arachnida</taxon>
        <taxon>Acari</taxon>
        <taxon>Parasitiformes</taxon>
        <taxon>Mesostigmata</taxon>
        <taxon>Gamasina</taxon>
        <taxon>Phytoseioidea</taxon>
        <taxon>Phytoseiidae</taxon>
        <taxon>Typhlodrominae</taxon>
        <taxon>Galendromus</taxon>
    </lineage>
</organism>
<dbReference type="GO" id="GO:0043139">
    <property type="term" value="F:5'-3' DNA helicase activity"/>
    <property type="evidence" value="ECO:0007669"/>
    <property type="project" value="UniProtKB-EC"/>
</dbReference>
<dbReference type="GO" id="GO:0006281">
    <property type="term" value="P:DNA repair"/>
    <property type="evidence" value="ECO:0007669"/>
    <property type="project" value="UniProtKB-KW"/>
</dbReference>
<keyword evidence="1" id="KW-0233">DNA recombination</keyword>
<dbReference type="AlphaFoldDB" id="A0AAJ7PB01"/>
<keyword evidence="1" id="KW-0347">Helicase</keyword>
<dbReference type="EC" id="5.6.2.3" evidence="1"/>
<dbReference type="PANTHER" id="PTHR10492:SF57">
    <property type="entry name" value="ATP-DEPENDENT DNA HELICASE"/>
    <property type="match status" value="1"/>
</dbReference>
<keyword evidence="3" id="KW-1185">Reference proteome</keyword>
<dbReference type="KEGG" id="goe:108865049"/>
<comment type="similarity">
    <text evidence="1">Belongs to the helicase family.</text>
</comment>
<keyword evidence="1" id="KW-0234">DNA repair</keyword>
<dbReference type="InterPro" id="IPR027417">
    <property type="entry name" value="P-loop_NTPase"/>
</dbReference>
<keyword evidence="1" id="KW-0227">DNA damage</keyword>
<protein>
    <recommendedName>
        <fullName evidence="1">ATP-dependent DNA helicase</fullName>
        <ecNumber evidence="1">5.6.2.3</ecNumber>
    </recommendedName>
</protein>
<reference evidence="4" key="1">
    <citation type="submission" date="2025-08" db="UniProtKB">
        <authorList>
            <consortium name="RefSeq"/>
        </authorList>
    </citation>
    <scope>IDENTIFICATION</scope>
</reference>
<name>A0AAJ7PB01_9ACAR</name>
<feature type="domain" description="DNA helicase Pif1-like DEAD-box helicase" evidence="2">
    <location>
        <begin position="20"/>
        <end position="186"/>
    </location>
</feature>
<dbReference type="SUPFAM" id="SSF52540">
    <property type="entry name" value="P-loop containing nucleoside triphosphate hydrolases"/>
    <property type="match status" value="1"/>
</dbReference>
<dbReference type="InterPro" id="IPR010285">
    <property type="entry name" value="DNA_helicase_pif1-like_DEAD"/>
</dbReference>
<keyword evidence="1" id="KW-0547">Nucleotide-binding</keyword>
<dbReference type="Pfam" id="PF05970">
    <property type="entry name" value="PIF1"/>
    <property type="match status" value="1"/>
</dbReference>
<dbReference type="Gene3D" id="3.40.50.300">
    <property type="entry name" value="P-loop containing nucleotide triphosphate hydrolases"/>
    <property type="match status" value="1"/>
</dbReference>
<gene>
    <name evidence="4" type="primary">LOC108865049</name>
</gene>
<dbReference type="GeneID" id="108865049"/>
<proteinExistence type="inferred from homology"/>
<dbReference type="GO" id="GO:0006310">
    <property type="term" value="P:DNA recombination"/>
    <property type="evidence" value="ECO:0007669"/>
    <property type="project" value="UniProtKB-KW"/>
</dbReference>
<sequence length="197" mass="21281">MAHKKSLEALHKTLQDIRVITFLDAPGGTGKTFLTNLLLAEVRSKGDLALAMASSGIAATLLHGGRTAHATLKLPSDIAKQESPVCNISRRSSMAKVLRSCKLIVWDECTMAHKKSLEALHKTLQDIGGNRILMGGIILLLCGDFRQTLPVIPRATPADEVNACLKSSTLWFSVEVVSLKQNMRVSLGKSGYLGFCL</sequence>
<dbReference type="GO" id="GO:0000723">
    <property type="term" value="P:telomere maintenance"/>
    <property type="evidence" value="ECO:0007669"/>
    <property type="project" value="InterPro"/>
</dbReference>
<evidence type="ECO:0000259" key="2">
    <source>
        <dbReference type="Pfam" id="PF05970"/>
    </source>
</evidence>
<keyword evidence="1" id="KW-0067">ATP-binding</keyword>
<accession>A0AAJ7PB01</accession>
<evidence type="ECO:0000313" key="3">
    <source>
        <dbReference type="Proteomes" id="UP000694867"/>
    </source>
</evidence>
<comment type="catalytic activity">
    <reaction evidence="1">
        <text>ATP + H2O = ADP + phosphate + H(+)</text>
        <dbReference type="Rhea" id="RHEA:13065"/>
        <dbReference type="ChEBI" id="CHEBI:15377"/>
        <dbReference type="ChEBI" id="CHEBI:15378"/>
        <dbReference type="ChEBI" id="CHEBI:30616"/>
        <dbReference type="ChEBI" id="CHEBI:43474"/>
        <dbReference type="ChEBI" id="CHEBI:456216"/>
        <dbReference type="EC" id="5.6.2.3"/>
    </reaction>
</comment>
<evidence type="ECO:0000256" key="1">
    <source>
        <dbReference type="RuleBase" id="RU363044"/>
    </source>
</evidence>